<evidence type="ECO:0000256" key="11">
    <source>
        <dbReference type="ARBA" id="ARBA00023033"/>
    </source>
</evidence>
<dbReference type="AlphaFoldDB" id="A0A670IQ45"/>
<dbReference type="PRINTS" id="PR00385">
    <property type="entry name" value="P450"/>
</dbReference>
<gene>
    <name evidence="17" type="primary">LOC114603160</name>
</gene>
<keyword evidence="15" id="KW-0812">Transmembrane</keyword>
<dbReference type="InterPro" id="IPR050182">
    <property type="entry name" value="Cytochrome_P450_fam2"/>
</dbReference>
<keyword evidence="9 14" id="KW-0560">Oxidoreductase</keyword>
<dbReference type="SUPFAM" id="SSF48264">
    <property type="entry name" value="Cytochrome P450"/>
    <property type="match status" value="1"/>
</dbReference>
<evidence type="ECO:0000256" key="1">
    <source>
        <dbReference type="ARBA" id="ARBA00001971"/>
    </source>
</evidence>
<comment type="cofactor">
    <cofactor evidence="1 13">
        <name>heme</name>
        <dbReference type="ChEBI" id="CHEBI:30413"/>
    </cofactor>
</comment>
<keyword evidence="8" id="KW-0492">Microsome</keyword>
<evidence type="ECO:0000256" key="5">
    <source>
        <dbReference type="ARBA" id="ARBA00022617"/>
    </source>
</evidence>
<feature type="signal peptide" evidence="16">
    <location>
        <begin position="1"/>
        <end position="31"/>
    </location>
</feature>
<keyword evidence="12 15" id="KW-0472">Membrane</keyword>
<dbReference type="CDD" id="cd11026">
    <property type="entry name" value="CYP2"/>
    <property type="match status" value="1"/>
</dbReference>
<dbReference type="GeneTree" id="ENSGT00940000162064"/>
<evidence type="ECO:0000256" key="9">
    <source>
        <dbReference type="ARBA" id="ARBA00023002"/>
    </source>
</evidence>
<evidence type="ECO:0000313" key="18">
    <source>
        <dbReference type="Proteomes" id="UP000472272"/>
    </source>
</evidence>
<dbReference type="InterPro" id="IPR008067">
    <property type="entry name" value="Cyt_P450_E_grp-I_CYP2A-like"/>
</dbReference>
<evidence type="ECO:0000256" key="14">
    <source>
        <dbReference type="RuleBase" id="RU000461"/>
    </source>
</evidence>
<organism evidence="17 18">
    <name type="scientific">Podarcis muralis</name>
    <name type="common">Wall lizard</name>
    <name type="synonym">Lacerta muralis</name>
    <dbReference type="NCBI Taxonomy" id="64176"/>
    <lineage>
        <taxon>Eukaryota</taxon>
        <taxon>Metazoa</taxon>
        <taxon>Chordata</taxon>
        <taxon>Craniata</taxon>
        <taxon>Vertebrata</taxon>
        <taxon>Euteleostomi</taxon>
        <taxon>Lepidosauria</taxon>
        <taxon>Squamata</taxon>
        <taxon>Bifurcata</taxon>
        <taxon>Unidentata</taxon>
        <taxon>Episquamata</taxon>
        <taxon>Laterata</taxon>
        <taxon>Lacertibaenia</taxon>
        <taxon>Lacertidae</taxon>
        <taxon>Podarcis</taxon>
    </lineage>
</organism>
<dbReference type="Pfam" id="PF00067">
    <property type="entry name" value="p450"/>
    <property type="match status" value="1"/>
</dbReference>
<dbReference type="InterPro" id="IPR036396">
    <property type="entry name" value="Cyt_P450_sf"/>
</dbReference>
<dbReference type="InterPro" id="IPR001128">
    <property type="entry name" value="Cyt_P450"/>
</dbReference>
<evidence type="ECO:0000256" key="2">
    <source>
        <dbReference type="ARBA" id="ARBA00004524"/>
    </source>
</evidence>
<keyword evidence="16" id="KW-0732">Signal</keyword>
<dbReference type="GO" id="GO:0005506">
    <property type="term" value="F:iron ion binding"/>
    <property type="evidence" value="ECO:0007669"/>
    <property type="project" value="InterPro"/>
</dbReference>
<dbReference type="Ensembl" id="ENSPMRT00000014752.1">
    <property type="protein sequence ID" value="ENSPMRP00000013806.1"/>
    <property type="gene ID" value="ENSPMRG00000009257.1"/>
</dbReference>
<reference evidence="17 18" key="1">
    <citation type="journal article" date="2019" name="Proc. Natl. Acad. Sci. U.S.A.">
        <title>Regulatory changes in pterin and carotenoid genes underlie balanced color polymorphisms in the wall lizard.</title>
        <authorList>
            <person name="Andrade P."/>
            <person name="Pinho C."/>
            <person name="Perez I de Lanuza G."/>
            <person name="Afonso S."/>
            <person name="Brejcha J."/>
            <person name="Rubin C.J."/>
            <person name="Wallerman O."/>
            <person name="Pereira P."/>
            <person name="Sabatino S.J."/>
            <person name="Bellati A."/>
            <person name="Pellitteri-Rosa D."/>
            <person name="Bosakova Z."/>
            <person name="Bunikis I."/>
            <person name="Carretero M.A."/>
            <person name="Feiner N."/>
            <person name="Marsik P."/>
            <person name="Pauperio F."/>
            <person name="Salvi D."/>
            <person name="Soler L."/>
            <person name="While G.M."/>
            <person name="Uller T."/>
            <person name="Font E."/>
            <person name="Andersson L."/>
            <person name="Carneiro M."/>
        </authorList>
    </citation>
    <scope>NUCLEOTIDE SEQUENCE</scope>
</reference>
<comment type="subcellular location">
    <subcellularLocation>
        <location evidence="3">Endoplasmic reticulum membrane</location>
    </subcellularLocation>
    <subcellularLocation>
        <location evidence="2">Microsome membrane</location>
    </subcellularLocation>
</comment>
<keyword evidence="18" id="KW-1185">Reference proteome</keyword>
<dbReference type="GO" id="GO:0008392">
    <property type="term" value="F:arachidonate epoxygenase activity"/>
    <property type="evidence" value="ECO:0007669"/>
    <property type="project" value="TreeGrafter"/>
</dbReference>
<dbReference type="InterPro" id="IPR002401">
    <property type="entry name" value="Cyt_P450_E_grp-I"/>
</dbReference>
<reference evidence="17" key="3">
    <citation type="submission" date="2025-09" db="UniProtKB">
        <authorList>
            <consortium name="Ensembl"/>
        </authorList>
    </citation>
    <scope>IDENTIFICATION</scope>
</reference>
<evidence type="ECO:0000256" key="10">
    <source>
        <dbReference type="ARBA" id="ARBA00023004"/>
    </source>
</evidence>
<evidence type="ECO:0000256" key="13">
    <source>
        <dbReference type="PIRSR" id="PIRSR602401-1"/>
    </source>
</evidence>
<dbReference type="PANTHER" id="PTHR24300">
    <property type="entry name" value="CYTOCHROME P450 508A4-RELATED"/>
    <property type="match status" value="1"/>
</dbReference>
<dbReference type="PANTHER" id="PTHR24300:SF153">
    <property type="entry name" value="CYTOCHROME P450 2G1-LIKE-RELATED"/>
    <property type="match status" value="1"/>
</dbReference>
<keyword evidence="5 13" id="KW-0349">Heme</keyword>
<evidence type="ECO:0000256" key="4">
    <source>
        <dbReference type="ARBA" id="ARBA00010617"/>
    </source>
</evidence>
<keyword evidence="11 14" id="KW-0503">Monooxygenase</keyword>
<evidence type="ECO:0000256" key="8">
    <source>
        <dbReference type="ARBA" id="ARBA00022848"/>
    </source>
</evidence>
<feature type="chain" id="PRO_5025406198" evidence="16">
    <location>
        <begin position="32"/>
        <end position="558"/>
    </location>
</feature>
<evidence type="ECO:0000256" key="15">
    <source>
        <dbReference type="SAM" id="Phobius"/>
    </source>
</evidence>
<sequence>MLVQFEIPLNYRFLFFLLALLPKKIVHLCEGEAPWIYRQRLGCPSTSLQSQSTRSSKVKRAVSSQMGLFGVLPFLLVSCITFLLILIRRRDATKGKLPPGPTPLPLVGNLLQLNIWDIIASFQKFQEQYGSVFTVYMGSRPIVVLCGYGTIKEALIDNAEAFGGRGLMMGMDESIRDYGVVSTNGERWRQLRRFSLTTLRNFGMGKRSIEERIQEEAQFLVEALRKTEGHPFDPTFYLSHAVSNVICSVVFGQRFEYEDKQFVFLLDVINKSFRLMFSTASQMKNFFPGLMRILPGPHQEVPKYMKKLINFISQRVQIHRESFDPNCPRDFIDCFLAKMEQEKENPTSEFHNENLAVTVLNLFFAGTETVSTTLRYRLLILLRYPEIEAKVQEEIDRVIGRNRSPSLEDRSQMPFTDAVIHEIQRFIDVSPLAPPHSVTCDTHFRGFSIPKGTTVVPFLSSCLHDPQHFQTPRKFNPQHFLDERGSFRKNEASLPFSTGKRVCLGEGLARMELFLFLTTVLQNCHLKSLQEREEIDISADVRGSSKLPPPYNLCMVPR</sequence>
<evidence type="ECO:0000256" key="3">
    <source>
        <dbReference type="ARBA" id="ARBA00004586"/>
    </source>
</evidence>
<dbReference type="GO" id="GO:0019373">
    <property type="term" value="P:epoxygenase P450 pathway"/>
    <property type="evidence" value="ECO:0007669"/>
    <property type="project" value="TreeGrafter"/>
</dbReference>
<dbReference type="PRINTS" id="PR01684">
    <property type="entry name" value="EP450ICYP2A"/>
</dbReference>
<feature type="transmembrane region" description="Helical" evidence="15">
    <location>
        <begin position="66"/>
        <end position="87"/>
    </location>
</feature>
<comment type="similarity">
    <text evidence="4 14">Belongs to the cytochrome P450 family.</text>
</comment>
<keyword evidence="10 13" id="KW-0408">Iron</keyword>
<keyword evidence="7" id="KW-0256">Endoplasmic reticulum</keyword>
<accession>A0A670IQ45</accession>
<evidence type="ECO:0000256" key="16">
    <source>
        <dbReference type="SAM" id="SignalP"/>
    </source>
</evidence>
<keyword evidence="6 13" id="KW-0479">Metal-binding</keyword>
<evidence type="ECO:0000256" key="7">
    <source>
        <dbReference type="ARBA" id="ARBA00022824"/>
    </source>
</evidence>
<dbReference type="FunFam" id="1.10.630.10:FF:000001">
    <property type="entry name" value="Cytochrome P450, family 2"/>
    <property type="match status" value="1"/>
</dbReference>
<proteinExistence type="inferred from homology"/>
<dbReference type="Gene3D" id="1.10.630.10">
    <property type="entry name" value="Cytochrome P450"/>
    <property type="match status" value="1"/>
</dbReference>
<keyword evidence="15" id="KW-1133">Transmembrane helix</keyword>
<feature type="binding site" description="axial binding residue" evidence="13">
    <location>
        <position position="503"/>
    </location>
    <ligand>
        <name>heme</name>
        <dbReference type="ChEBI" id="CHEBI:30413"/>
    </ligand>
    <ligandPart>
        <name>Fe</name>
        <dbReference type="ChEBI" id="CHEBI:18248"/>
    </ligandPart>
</feature>
<reference evidence="17" key="2">
    <citation type="submission" date="2025-08" db="UniProtKB">
        <authorList>
            <consortium name="Ensembl"/>
        </authorList>
    </citation>
    <scope>IDENTIFICATION</scope>
</reference>
<name>A0A670IQ45_PODMU</name>
<evidence type="ECO:0000256" key="12">
    <source>
        <dbReference type="ARBA" id="ARBA00023136"/>
    </source>
</evidence>
<dbReference type="GO" id="GO:0005789">
    <property type="term" value="C:endoplasmic reticulum membrane"/>
    <property type="evidence" value="ECO:0007669"/>
    <property type="project" value="UniProtKB-SubCell"/>
</dbReference>
<dbReference type="PROSITE" id="PS00086">
    <property type="entry name" value="CYTOCHROME_P450"/>
    <property type="match status" value="1"/>
</dbReference>
<protein>
    <submittedName>
        <fullName evidence="17">Cytochrome P450 2G1-like</fullName>
    </submittedName>
</protein>
<evidence type="ECO:0000313" key="17">
    <source>
        <dbReference type="Ensembl" id="ENSPMRP00000013806.1"/>
    </source>
</evidence>
<dbReference type="GO" id="GO:0006805">
    <property type="term" value="P:xenobiotic metabolic process"/>
    <property type="evidence" value="ECO:0007669"/>
    <property type="project" value="TreeGrafter"/>
</dbReference>
<evidence type="ECO:0000256" key="6">
    <source>
        <dbReference type="ARBA" id="ARBA00022723"/>
    </source>
</evidence>
<dbReference type="GO" id="GO:0016712">
    <property type="term" value="F:oxidoreductase activity, acting on paired donors, with incorporation or reduction of molecular oxygen, reduced flavin or flavoprotein as one donor, and incorporation of one atom of oxygen"/>
    <property type="evidence" value="ECO:0007669"/>
    <property type="project" value="InterPro"/>
</dbReference>
<dbReference type="InterPro" id="IPR017972">
    <property type="entry name" value="Cyt_P450_CS"/>
</dbReference>
<dbReference type="Proteomes" id="UP000472272">
    <property type="component" value="Chromosome 8"/>
</dbReference>
<dbReference type="GO" id="GO:0020037">
    <property type="term" value="F:heme binding"/>
    <property type="evidence" value="ECO:0007669"/>
    <property type="project" value="InterPro"/>
</dbReference>
<dbReference type="PRINTS" id="PR00463">
    <property type="entry name" value="EP450I"/>
</dbReference>